<dbReference type="EMBL" id="HF935391">
    <property type="protein sequence ID" value="CCX29830.1"/>
    <property type="molecule type" value="Genomic_DNA"/>
</dbReference>
<dbReference type="AlphaFoldDB" id="U4LKE5"/>
<sequence length="208" mass="22832">MRTLATTTFPNPKISAECPHLLICINRQYCGARLPPKKPSGKGGRGLAETDEDIKTEENSAAADNDAVSVPNTLIARGGCRRSQDCDRPLACIKRVFQIRRNIPRIGAPPIGKERPEYKGRRDLDNVSEEADREVNAEYIDTMNDAEGFMSVLNDVSKPTDPLTELRIIKFNICGDKQAPCPQGQICGGDGKCRLRKLSYGGVGKPVY</sequence>
<protein>
    <submittedName>
        <fullName evidence="2">Uncharacterized protein</fullName>
    </submittedName>
</protein>
<keyword evidence="3" id="KW-1185">Reference proteome</keyword>
<proteinExistence type="predicted"/>
<organism evidence="2 3">
    <name type="scientific">Pyronema omphalodes (strain CBS 100304)</name>
    <name type="common">Pyronema confluens</name>
    <dbReference type="NCBI Taxonomy" id="1076935"/>
    <lineage>
        <taxon>Eukaryota</taxon>
        <taxon>Fungi</taxon>
        <taxon>Dikarya</taxon>
        <taxon>Ascomycota</taxon>
        <taxon>Pezizomycotina</taxon>
        <taxon>Pezizomycetes</taxon>
        <taxon>Pezizales</taxon>
        <taxon>Pyronemataceae</taxon>
        <taxon>Pyronema</taxon>
    </lineage>
</organism>
<evidence type="ECO:0000313" key="2">
    <source>
        <dbReference type="EMBL" id="CCX29830.1"/>
    </source>
</evidence>
<accession>U4LKE5</accession>
<feature type="compositionally biased region" description="Basic and acidic residues" evidence="1">
    <location>
        <begin position="112"/>
        <end position="125"/>
    </location>
</feature>
<reference evidence="2 3" key="1">
    <citation type="journal article" date="2013" name="PLoS Genet.">
        <title>The genome and development-dependent transcriptomes of Pyronema confluens: a window into fungal evolution.</title>
        <authorList>
            <person name="Traeger S."/>
            <person name="Altegoer F."/>
            <person name="Freitag M."/>
            <person name="Gabaldon T."/>
            <person name="Kempken F."/>
            <person name="Kumar A."/>
            <person name="Marcet-Houben M."/>
            <person name="Poggeler S."/>
            <person name="Stajich J.E."/>
            <person name="Nowrousian M."/>
        </authorList>
    </citation>
    <scope>NUCLEOTIDE SEQUENCE [LARGE SCALE GENOMIC DNA]</scope>
    <source>
        <strain evidence="3">CBS 100304</strain>
        <tissue evidence="2">Vegetative mycelium</tissue>
    </source>
</reference>
<gene>
    <name evidence="2" type="ORF">PCON_07627</name>
</gene>
<dbReference type="Proteomes" id="UP000018144">
    <property type="component" value="Unassembled WGS sequence"/>
</dbReference>
<evidence type="ECO:0000313" key="3">
    <source>
        <dbReference type="Proteomes" id="UP000018144"/>
    </source>
</evidence>
<name>U4LKE5_PYROM</name>
<evidence type="ECO:0000256" key="1">
    <source>
        <dbReference type="SAM" id="MobiDB-lite"/>
    </source>
</evidence>
<feature type="region of interest" description="Disordered" evidence="1">
    <location>
        <begin position="107"/>
        <end position="130"/>
    </location>
</feature>